<accession>A0ABW4NMJ0</accession>
<keyword evidence="1 4" id="KW-0808">Transferase</keyword>
<dbReference type="PANTHER" id="PTHR42681">
    <property type="entry name" value="MALONYL-COA-ACYL CARRIER PROTEIN TRANSACYLASE, MITOCHONDRIAL"/>
    <property type="match status" value="1"/>
</dbReference>
<evidence type="ECO:0000313" key="7">
    <source>
        <dbReference type="Proteomes" id="UP001597285"/>
    </source>
</evidence>
<evidence type="ECO:0000313" key="6">
    <source>
        <dbReference type="EMBL" id="MFD1799333.1"/>
    </source>
</evidence>
<comment type="similarity">
    <text evidence="4">Belongs to the fabD family.</text>
</comment>
<dbReference type="PIRSF" id="PIRSF000446">
    <property type="entry name" value="Mct"/>
    <property type="match status" value="1"/>
</dbReference>
<dbReference type="NCBIfam" id="TIGR00128">
    <property type="entry name" value="fabD"/>
    <property type="match status" value="1"/>
</dbReference>
<evidence type="ECO:0000259" key="5">
    <source>
        <dbReference type="SMART" id="SM00827"/>
    </source>
</evidence>
<organism evidence="6 7">
    <name type="scientific">Carnobacterium antarcticum</name>
    <dbReference type="NCBI Taxonomy" id="2126436"/>
    <lineage>
        <taxon>Bacteria</taxon>
        <taxon>Bacillati</taxon>
        <taxon>Bacillota</taxon>
        <taxon>Bacilli</taxon>
        <taxon>Lactobacillales</taxon>
        <taxon>Carnobacteriaceae</taxon>
        <taxon>Carnobacterium</taxon>
    </lineage>
</organism>
<dbReference type="RefSeq" id="WP_058918463.1">
    <property type="nucleotide sequence ID" value="NZ_JBHSQC010000025.1"/>
</dbReference>
<feature type="domain" description="Malonyl-CoA:ACP transacylase (MAT)" evidence="5">
    <location>
        <begin position="6"/>
        <end position="314"/>
    </location>
</feature>
<reference evidence="7" key="1">
    <citation type="journal article" date="2019" name="Int. J. Syst. Evol. Microbiol.">
        <title>The Global Catalogue of Microorganisms (GCM) 10K type strain sequencing project: providing services to taxonomists for standard genome sequencing and annotation.</title>
        <authorList>
            <consortium name="The Broad Institute Genomics Platform"/>
            <consortium name="The Broad Institute Genome Sequencing Center for Infectious Disease"/>
            <person name="Wu L."/>
            <person name="Ma J."/>
        </authorList>
    </citation>
    <scope>NUCLEOTIDE SEQUENCE [LARGE SCALE GENOMIC DNA]</scope>
    <source>
        <strain evidence="7">KCTC 42143</strain>
    </source>
</reference>
<sequence>MKIAFVYSGQGAQYYGMGKELYDEYEVVQNVFNTASAALEMDVASLCFEENELLNQTTYTQPAILTLSTAIDALLKEKGIQPDVVAGLSLGEYSAFVKAEVLEFTAAVNLVKKRGQYMTDAVPLGEGAMSAVMGLDRETISEACQEASVLGVVSPANYNMPGQIAIAGIKAAVEKAGEILLEKGAKRVIPLQVSGPFHTELLLPAAQQLAKALKEVAIQDPALPIVSNTTAKVFSDKAEIADIMVKQVMSPVYWEDSVKTMIDLGVDIFIEVGPGKTLSSFIKKIDKTVLTLNVENKKSLEKTLTKLAALKAENQV</sequence>
<dbReference type="InterPro" id="IPR004410">
    <property type="entry name" value="Malonyl_CoA-ACP_transAc_FabD"/>
</dbReference>
<dbReference type="InterPro" id="IPR024925">
    <property type="entry name" value="Malonyl_CoA-ACP_transAc"/>
</dbReference>
<dbReference type="SMART" id="SM00827">
    <property type="entry name" value="PKS_AT"/>
    <property type="match status" value="1"/>
</dbReference>
<dbReference type="Gene3D" id="3.40.366.10">
    <property type="entry name" value="Malonyl-Coenzyme A Acyl Carrier Protein, domain 2"/>
    <property type="match status" value="1"/>
</dbReference>
<dbReference type="Pfam" id="PF00698">
    <property type="entry name" value="Acyl_transf_1"/>
    <property type="match status" value="1"/>
</dbReference>
<dbReference type="InterPro" id="IPR001227">
    <property type="entry name" value="Ac_transferase_dom_sf"/>
</dbReference>
<dbReference type="SUPFAM" id="SSF52151">
    <property type="entry name" value="FabD/lysophospholipase-like"/>
    <property type="match status" value="1"/>
</dbReference>
<dbReference type="EC" id="2.3.1.39" evidence="4"/>
<dbReference type="Proteomes" id="UP001597285">
    <property type="component" value="Unassembled WGS sequence"/>
</dbReference>
<comment type="catalytic activity">
    <reaction evidence="3 4">
        <text>holo-[ACP] + malonyl-CoA = malonyl-[ACP] + CoA</text>
        <dbReference type="Rhea" id="RHEA:41792"/>
        <dbReference type="Rhea" id="RHEA-COMP:9623"/>
        <dbReference type="Rhea" id="RHEA-COMP:9685"/>
        <dbReference type="ChEBI" id="CHEBI:57287"/>
        <dbReference type="ChEBI" id="CHEBI:57384"/>
        <dbReference type="ChEBI" id="CHEBI:64479"/>
        <dbReference type="ChEBI" id="CHEBI:78449"/>
        <dbReference type="EC" id="2.3.1.39"/>
    </reaction>
</comment>
<evidence type="ECO:0000256" key="2">
    <source>
        <dbReference type="ARBA" id="ARBA00023315"/>
    </source>
</evidence>
<dbReference type="InterPro" id="IPR014043">
    <property type="entry name" value="Acyl_transferase_dom"/>
</dbReference>
<dbReference type="GO" id="GO:0004314">
    <property type="term" value="F:[acyl-carrier-protein] S-malonyltransferase activity"/>
    <property type="evidence" value="ECO:0007669"/>
    <property type="project" value="UniProtKB-EC"/>
</dbReference>
<gene>
    <name evidence="6" type="primary">fabD</name>
    <name evidence="6" type="ORF">ACFSBK_05655</name>
</gene>
<evidence type="ECO:0000256" key="4">
    <source>
        <dbReference type="PIRNR" id="PIRNR000446"/>
    </source>
</evidence>
<keyword evidence="2 4" id="KW-0012">Acyltransferase</keyword>
<evidence type="ECO:0000256" key="1">
    <source>
        <dbReference type="ARBA" id="ARBA00022679"/>
    </source>
</evidence>
<dbReference type="InterPro" id="IPR016035">
    <property type="entry name" value="Acyl_Trfase/lysoPLipase"/>
</dbReference>
<dbReference type="PANTHER" id="PTHR42681:SF1">
    <property type="entry name" value="MALONYL-COA-ACYL CARRIER PROTEIN TRANSACYLASE, MITOCHONDRIAL"/>
    <property type="match status" value="1"/>
</dbReference>
<dbReference type="InterPro" id="IPR016036">
    <property type="entry name" value="Malonyl_transacylase_ACP-bd"/>
</dbReference>
<proteinExistence type="inferred from homology"/>
<dbReference type="InterPro" id="IPR050858">
    <property type="entry name" value="Mal-CoA-ACP_Trans/PKS_FabD"/>
</dbReference>
<protein>
    <recommendedName>
        <fullName evidence="4">Malonyl CoA-acyl carrier protein transacylase</fullName>
        <ecNumber evidence="4">2.3.1.39</ecNumber>
    </recommendedName>
</protein>
<dbReference type="EMBL" id="JBHUFF010000013">
    <property type="protein sequence ID" value="MFD1799333.1"/>
    <property type="molecule type" value="Genomic_DNA"/>
</dbReference>
<dbReference type="SUPFAM" id="SSF55048">
    <property type="entry name" value="Probable ACP-binding domain of malonyl-CoA ACP transacylase"/>
    <property type="match status" value="1"/>
</dbReference>
<comment type="caution">
    <text evidence="6">The sequence shown here is derived from an EMBL/GenBank/DDBJ whole genome shotgun (WGS) entry which is preliminary data.</text>
</comment>
<dbReference type="Gene3D" id="3.30.70.250">
    <property type="entry name" value="Malonyl-CoA ACP transacylase, ACP-binding"/>
    <property type="match status" value="1"/>
</dbReference>
<keyword evidence="7" id="KW-1185">Reference proteome</keyword>
<name>A0ABW4NMJ0_9LACT</name>
<evidence type="ECO:0000256" key="3">
    <source>
        <dbReference type="ARBA" id="ARBA00048462"/>
    </source>
</evidence>